<protein>
    <submittedName>
        <fullName evidence="1">Uncharacterized protein</fullName>
    </submittedName>
</protein>
<gene>
    <name evidence="1" type="ORF">CBE85_01250</name>
</gene>
<dbReference type="RefSeq" id="WP_045543848.1">
    <property type="nucleotide sequence ID" value="NZ_AP014649.1"/>
</dbReference>
<evidence type="ECO:0000313" key="1">
    <source>
        <dbReference type="EMBL" id="OWK68395.1"/>
    </source>
</evidence>
<name>A0A246A6W6_ACIBA</name>
<evidence type="ECO:0000313" key="2">
    <source>
        <dbReference type="Proteomes" id="UP000197394"/>
    </source>
</evidence>
<reference evidence="1 2" key="1">
    <citation type="submission" date="2017-05" db="EMBL/GenBank/DDBJ databases">
        <title>Draft genome sequence of MDR A. baumannii AB360.</title>
        <authorList>
            <person name="Wareham D.W."/>
            <person name="Bean D.C."/>
        </authorList>
    </citation>
    <scope>NUCLEOTIDE SEQUENCE [LARGE SCALE GENOMIC DNA]</scope>
    <source>
        <strain evidence="1 2">AB360</strain>
    </source>
</reference>
<sequence length="106" mass="12491">MNLDHLHNRVWTKDYTCNEFLCEAWKVVTGRDLKKRLDRFLNGKGSFKKLKEPASPCIVFFTNGKRSSTHVGLFYCDKVLHLTGRGVQYVPLEIISMNFRETRFYK</sequence>
<dbReference type="EMBL" id="NGKM01000001">
    <property type="protein sequence ID" value="OWK68395.1"/>
    <property type="molecule type" value="Genomic_DNA"/>
</dbReference>
<proteinExistence type="predicted"/>
<organism evidence="1 2">
    <name type="scientific">Acinetobacter baumannii</name>
    <dbReference type="NCBI Taxonomy" id="470"/>
    <lineage>
        <taxon>Bacteria</taxon>
        <taxon>Pseudomonadati</taxon>
        <taxon>Pseudomonadota</taxon>
        <taxon>Gammaproteobacteria</taxon>
        <taxon>Moraxellales</taxon>
        <taxon>Moraxellaceae</taxon>
        <taxon>Acinetobacter</taxon>
        <taxon>Acinetobacter calcoaceticus/baumannii complex</taxon>
    </lineage>
</organism>
<dbReference type="AlphaFoldDB" id="A0A246A6W6"/>
<accession>A0A246A6W6</accession>
<dbReference type="Proteomes" id="UP000197394">
    <property type="component" value="Unassembled WGS sequence"/>
</dbReference>
<comment type="caution">
    <text evidence="1">The sequence shown here is derived from an EMBL/GenBank/DDBJ whole genome shotgun (WGS) entry which is preliminary data.</text>
</comment>